<dbReference type="FunFam" id="1.20.1070.10:FF:000291">
    <property type="entry name" value="Predicted protein"/>
    <property type="match status" value="1"/>
</dbReference>
<dbReference type="InterPro" id="IPR000405">
    <property type="entry name" value="Galanin_rcpt"/>
</dbReference>
<evidence type="ECO:0000256" key="1">
    <source>
        <dbReference type="ARBA" id="ARBA00004141"/>
    </source>
</evidence>
<evidence type="ECO:0000256" key="6">
    <source>
        <dbReference type="ARBA" id="ARBA00023157"/>
    </source>
</evidence>
<evidence type="ECO:0000256" key="3">
    <source>
        <dbReference type="ARBA" id="ARBA00022989"/>
    </source>
</evidence>
<dbReference type="Pfam" id="PF00001">
    <property type="entry name" value="7tm_1"/>
    <property type="match status" value="1"/>
</dbReference>
<keyword evidence="5 11" id="KW-0472">Membrane</keyword>
<dbReference type="SUPFAM" id="SSF81321">
    <property type="entry name" value="Family A G protein-coupled receptor-like"/>
    <property type="match status" value="1"/>
</dbReference>
<evidence type="ECO:0000256" key="2">
    <source>
        <dbReference type="ARBA" id="ARBA00022692"/>
    </source>
</evidence>
<evidence type="ECO:0000256" key="9">
    <source>
        <dbReference type="RuleBase" id="RU000688"/>
    </source>
</evidence>
<dbReference type="PRINTS" id="PR00663">
    <property type="entry name" value="GALANINR"/>
</dbReference>
<keyword evidence="6" id="KW-1015">Disulfide bond</keyword>
<dbReference type="EMBL" id="KP294024">
    <property type="protein sequence ID" value="AKQ63078.1"/>
    <property type="molecule type" value="mRNA"/>
</dbReference>
<feature type="domain" description="G-protein coupled receptors family 1 profile" evidence="12">
    <location>
        <begin position="117"/>
        <end position="378"/>
    </location>
</feature>
<proteinExistence type="evidence at transcript level"/>
<comment type="similarity">
    <text evidence="9">Belongs to the G-protein coupled receptor 1 family.</text>
</comment>
<comment type="subcellular location">
    <subcellularLocation>
        <location evidence="1">Membrane</location>
        <topology evidence="1">Multi-pass membrane protein</topology>
    </subcellularLocation>
</comment>
<dbReference type="SMART" id="SM01381">
    <property type="entry name" value="7TM_GPCR_Srsx"/>
    <property type="match status" value="1"/>
</dbReference>
<feature type="transmembrane region" description="Helical" evidence="11">
    <location>
        <begin position="269"/>
        <end position="298"/>
    </location>
</feature>
<dbReference type="InterPro" id="IPR000276">
    <property type="entry name" value="GPCR_Rhodpsn"/>
</dbReference>
<feature type="transmembrane region" description="Helical" evidence="11">
    <location>
        <begin position="138"/>
        <end position="162"/>
    </location>
</feature>
<keyword evidence="4 9" id="KW-0297">G-protein coupled receptor</keyword>
<accession>A0A0K0PUM2</accession>
<feature type="transmembrane region" description="Helical" evidence="11">
    <location>
        <begin position="101"/>
        <end position="126"/>
    </location>
</feature>
<dbReference type="InterPro" id="IPR017452">
    <property type="entry name" value="GPCR_Rhodpsn_7TM"/>
</dbReference>
<dbReference type="PANTHER" id="PTHR45695:SF34">
    <property type="entry name" value="GALANIN RECEPTOR 2B-LIKE"/>
    <property type="match status" value="1"/>
</dbReference>
<evidence type="ECO:0000259" key="12">
    <source>
        <dbReference type="PROSITE" id="PS50262"/>
    </source>
</evidence>
<evidence type="ECO:0000313" key="13">
    <source>
        <dbReference type="EMBL" id="AKQ63078.1"/>
    </source>
</evidence>
<feature type="region of interest" description="Disordered" evidence="10">
    <location>
        <begin position="1"/>
        <end position="25"/>
    </location>
</feature>
<dbReference type="PRINTS" id="PR00237">
    <property type="entry name" value="GPCRRHODOPSN"/>
</dbReference>
<reference evidence="13" key="1">
    <citation type="journal article" date="2015" name="Cell Rep.">
        <title>Large-Scale Combinatorial Deorphanization of Platynereis Neuropeptide GPCRs.</title>
        <authorList>
            <person name="Bauknecht P.M."/>
            <person name="Jekely G."/>
        </authorList>
    </citation>
    <scope>NUCLEOTIDE SEQUENCE</scope>
</reference>
<feature type="transmembrane region" description="Helical" evidence="11">
    <location>
        <begin position="182"/>
        <end position="204"/>
    </location>
</feature>
<evidence type="ECO:0000256" key="5">
    <source>
        <dbReference type="ARBA" id="ARBA00023136"/>
    </source>
</evidence>
<dbReference type="PANTHER" id="PTHR45695">
    <property type="entry name" value="LEUCOKININ RECEPTOR-RELATED"/>
    <property type="match status" value="1"/>
</dbReference>
<dbReference type="GO" id="GO:0004930">
    <property type="term" value="F:G protein-coupled receptor activity"/>
    <property type="evidence" value="ECO:0007669"/>
    <property type="project" value="UniProtKB-KW"/>
</dbReference>
<keyword evidence="8 9" id="KW-0807">Transducer</keyword>
<dbReference type="GO" id="GO:0005886">
    <property type="term" value="C:plasma membrane"/>
    <property type="evidence" value="ECO:0007669"/>
    <property type="project" value="TreeGrafter"/>
</dbReference>
<keyword evidence="7 9" id="KW-0675">Receptor</keyword>
<dbReference type="PROSITE" id="PS00237">
    <property type="entry name" value="G_PROTEIN_RECEP_F1_1"/>
    <property type="match status" value="1"/>
</dbReference>
<organism evidence="13">
    <name type="scientific">Platynereis dumerilii</name>
    <name type="common">Dumeril's clam worm</name>
    <dbReference type="NCBI Taxonomy" id="6359"/>
    <lineage>
        <taxon>Eukaryota</taxon>
        <taxon>Metazoa</taxon>
        <taxon>Spiralia</taxon>
        <taxon>Lophotrochozoa</taxon>
        <taxon>Annelida</taxon>
        <taxon>Polychaeta</taxon>
        <taxon>Errantia</taxon>
        <taxon>Phyllodocida</taxon>
        <taxon>Nereididae</taxon>
        <taxon>Platynereis</taxon>
    </lineage>
</organism>
<keyword evidence="2 9" id="KW-0812">Transmembrane</keyword>
<feature type="transmembrane region" description="Helical" evidence="11">
    <location>
        <begin position="361"/>
        <end position="381"/>
    </location>
</feature>
<feature type="transmembrane region" description="Helical" evidence="11">
    <location>
        <begin position="318"/>
        <end position="341"/>
    </location>
</feature>
<feature type="transmembrane region" description="Helical" evidence="11">
    <location>
        <begin position="216"/>
        <end position="239"/>
    </location>
</feature>
<evidence type="ECO:0000256" key="4">
    <source>
        <dbReference type="ARBA" id="ARBA00023040"/>
    </source>
</evidence>
<name>A0A0K0PUM2_PLADU</name>
<evidence type="ECO:0000256" key="8">
    <source>
        <dbReference type="ARBA" id="ARBA00023224"/>
    </source>
</evidence>
<evidence type="ECO:0000256" key="10">
    <source>
        <dbReference type="SAM" id="MobiDB-lite"/>
    </source>
</evidence>
<protein>
    <submittedName>
        <fullName evidence="13">Orphan G-protein coupled receptor 35</fullName>
    </submittedName>
</protein>
<sequence>MLAKPNPASSRWGPAATRRTHRSSPHYYPHSELALRRLYATPVPFQISLSKDRLQVASRVTAMDTNDSLDYPDYNDTLWIWNATSVRFNRTGCCIPGVERFIVPVLFSLVVLIGCFGNSLVIVVVLKNKDFFRTTTNMFILNLSIADLLFLVFCVPFHAITYTSLDWPFGEAMCKMVHLTQYSSMVASIFTLVCMSVDRYLAVLRPLRTKHIRQPIAALGASVIIWILAVAMAAPWPVFYKTQVYDDLGPHPVIVCADDWGHLRQDRSVYFLVLFLLTYALPLVSIAVLSALMVHHIWKHPIPESLSLEETLQQRRHVTRLVIVVVATFFLCWFPSHLLWLWTSYFPDTWRQTYPFYYFRLSSHVLAYTNSSLNPILYLFLSENFRHGFARALKINHNRIMPSYPPFTRRVYGNCTEERPIISAVDTTV</sequence>
<dbReference type="AlphaFoldDB" id="A0A0K0PUM2"/>
<evidence type="ECO:0000256" key="7">
    <source>
        <dbReference type="ARBA" id="ARBA00023170"/>
    </source>
</evidence>
<dbReference type="PROSITE" id="PS50262">
    <property type="entry name" value="G_PROTEIN_RECEP_F1_2"/>
    <property type="match status" value="1"/>
</dbReference>
<dbReference type="Gene3D" id="1.20.1070.10">
    <property type="entry name" value="Rhodopsin 7-helix transmembrane proteins"/>
    <property type="match status" value="1"/>
</dbReference>
<evidence type="ECO:0000256" key="11">
    <source>
        <dbReference type="SAM" id="Phobius"/>
    </source>
</evidence>
<keyword evidence="3 11" id="KW-1133">Transmembrane helix</keyword>